<protein>
    <submittedName>
        <fullName evidence="2">Uncharacterized protein</fullName>
    </submittedName>
</protein>
<accession>A0ABU5E6N3</accession>
<reference evidence="2 3" key="1">
    <citation type="journal article" date="2016" name="Antonie Van Leeuwenhoek">
        <title>Dongia soli sp. nov., isolated from soil from Dokdo, Korea.</title>
        <authorList>
            <person name="Kim D.U."/>
            <person name="Lee H."/>
            <person name="Kim H."/>
            <person name="Kim S.G."/>
            <person name="Ka J.O."/>
        </authorList>
    </citation>
    <scope>NUCLEOTIDE SEQUENCE [LARGE SCALE GENOMIC DNA]</scope>
    <source>
        <strain evidence="2 3">D78</strain>
    </source>
</reference>
<gene>
    <name evidence="2" type="ORF">SMD27_03730</name>
</gene>
<feature type="region of interest" description="Disordered" evidence="1">
    <location>
        <begin position="228"/>
        <end position="283"/>
    </location>
</feature>
<dbReference type="EMBL" id="JAXCLW010000001">
    <property type="protein sequence ID" value="MDY0881940.1"/>
    <property type="molecule type" value="Genomic_DNA"/>
</dbReference>
<sequence>MSGSAFNYNVASGALLPNQGMSVGGTQSKRVYDWKSFRAKAGAAQPAATAPTAPAKANAAPASALARGAVSQGPGLGAASEAALNRSTNLVRPSTIAGTNLRPGSIDQSQFKAMLASASLGVNPSPNIRSANGSPVIGGRQLTSPLPAITGHSPLAPAGILAAQEQAGTASAAGTAPAVSAGMAGGATGAMGGAPDGIQTLTAAQFAALTGAPIEGPAGDQVNADFQPGSAAGPPIAIPPAVLPAENASADGIPPDALTMSDDAIPPDGPAEPADADKDDDGVLKLNRIPDRETRQEYAAKGIKWKLVDDPEADKLFFGEDGKFGWDDFVDLINPLQHIPGINAIYRELTGDQIHGAAELLGAMPFGPLSTLGAIANIAVKSTTGRDIGGNVLAMIIGDDKSPATDLAARGKTKPVDGGTASAVSIAGRGATEQTAALRTNWSNGRGRDNEADA</sequence>
<comment type="caution">
    <text evidence="2">The sequence shown here is derived from an EMBL/GenBank/DDBJ whole genome shotgun (WGS) entry which is preliminary data.</text>
</comment>
<evidence type="ECO:0000313" key="2">
    <source>
        <dbReference type="EMBL" id="MDY0881940.1"/>
    </source>
</evidence>
<name>A0ABU5E6N3_9PROT</name>
<evidence type="ECO:0000256" key="1">
    <source>
        <dbReference type="SAM" id="MobiDB-lite"/>
    </source>
</evidence>
<dbReference type="Proteomes" id="UP001279642">
    <property type="component" value="Unassembled WGS sequence"/>
</dbReference>
<proteinExistence type="predicted"/>
<dbReference type="RefSeq" id="WP_320506982.1">
    <property type="nucleotide sequence ID" value="NZ_JAXCLW010000001.1"/>
</dbReference>
<organism evidence="2 3">
    <name type="scientific">Dongia soli</name>
    <dbReference type="NCBI Taxonomy" id="600628"/>
    <lineage>
        <taxon>Bacteria</taxon>
        <taxon>Pseudomonadati</taxon>
        <taxon>Pseudomonadota</taxon>
        <taxon>Alphaproteobacteria</taxon>
        <taxon>Rhodospirillales</taxon>
        <taxon>Dongiaceae</taxon>
        <taxon>Dongia</taxon>
    </lineage>
</organism>
<evidence type="ECO:0000313" key="3">
    <source>
        <dbReference type="Proteomes" id="UP001279642"/>
    </source>
</evidence>
<feature type="region of interest" description="Disordered" evidence="1">
    <location>
        <begin position="435"/>
        <end position="454"/>
    </location>
</feature>
<feature type="compositionally biased region" description="Polar residues" evidence="1">
    <location>
        <begin position="435"/>
        <end position="444"/>
    </location>
</feature>
<keyword evidence="3" id="KW-1185">Reference proteome</keyword>